<evidence type="ECO:0000256" key="1">
    <source>
        <dbReference type="SAM" id="MobiDB-lite"/>
    </source>
</evidence>
<protein>
    <submittedName>
        <fullName evidence="2">Uncharacterized protein</fullName>
    </submittedName>
</protein>
<feature type="region of interest" description="Disordered" evidence="1">
    <location>
        <begin position="50"/>
        <end position="69"/>
    </location>
</feature>
<sequence length="257" mass="28138">MGFPQNIDEWRMRLAGPSEVHEDAGPMITTLQKLLGKVINLIVHERNYQTEAPVRTPRKPGAKSRKKRATRRFQEYNGVELPSLFASSPSSTQSVTLIIGTKLSNSIHNSLAFDRVPESFASALKEFNDHAKFLESLSSGVKYFLPVSAMSYTEISFGGLTYFDRFVRVSGQNAVAKLCFESIVAGSLVIPPAIHDAVAKVSTETTQRSQGVGTSANNNGDSIFVFAAQPRSQHSTIPSTDLGFPRTILQLGRHSPI</sequence>
<name>A0A4P9WW68_9FUNG</name>
<organism evidence="2 3">
    <name type="scientific">Caulochytrium protostelioides</name>
    <dbReference type="NCBI Taxonomy" id="1555241"/>
    <lineage>
        <taxon>Eukaryota</taxon>
        <taxon>Fungi</taxon>
        <taxon>Fungi incertae sedis</taxon>
        <taxon>Chytridiomycota</taxon>
        <taxon>Chytridiomycota incertae sedis</taxon>
        <taxon>Chytridiomycetes</taxon>
        <taxon>Caulochytriales</taxon>
        <taxon>Caulochytriaceae</taxon>
        <taxon>Caulochytrium</taxon>
    </lineage>
</organism>
<gene>
    <name evidence="2" type="ORF">CAUPRSCDRAFT_11922</name>
</gene>
<feature type="compositionally biased region" description="Basic residues" evidence="1">
    <location>
        <begin position="56"/>
        <end position="69"/>
    </location>
</feature>
<accession>A0A4P9WW68</accession>
<proteinExistence type="predicted"/>
<evidence type="ECO:0000313" key="2">
    <source>
        <dbReference type="EMBL" id="RKO96388.1"/>
    </source>
</evidence>
<reference evidence="3" key="1">
    <citation type="journal article" date="2018" name="Nat. Microbiol.">
        <title>Leveraging single-cell genomics to expand the fungal tree of life.</title>
        <authorList>
            <person name="Ahrendt S.R."/>
            <person name="Quandt C.A."/>
            <person name="Ciobanu D."/>
            <person name="Clum A."/>
            <person name="Salamov A."/>
            <person name="Andreopoulos B."/>
            <person name="Cheng J.F."/>
            <person name="Woyke T."/>
            <person name="Pelin A."/>
            <person name="Henrissat B."/>
            <person name="Reynolds N.K."/>
            <person name="Benny G.L."/>
            <person name="Smith M.E."/>
            <person name="James T.Y."/>
            <person name="Grigoriev I.V."/>
        </authorList>
    </citation>
    <scope>NUCLEOTIDE SEQUENCE [LARGE SCALE GENOMIC DNA]</scope>
    <source>
        <strain evidence="3">ATCC 52028</strain>
    </source>
</reference>
<evidence type="ECO:0000313" key="3">
    <source>
        <dbReference type="Proteomes" id="UP000268535"/>
    </source>
</evidence>
<dbReference type="AlphaFoldDB" id="A0A4P9WW68"/>
<dbReference type="Proteomes" id="UP000268535">
    <property type="component" value="Unassembled WGS sequence"/>
</dbReference>
<dbReference type="EMBL" id="ML010008">
    <property type="protein sequence ID" value="RKO96388.1"/>
    <property type="molecule type" value="Genomic_DNA"/>
</dbReference>